<dbReference type="InterPro" id="IPR029058">
    <property type="entry name" value="AB_hydrolase_fold"/>
</dbReference>
<evidence type="ECO:0000313" key="4">
    <source>
        <dbReference type="Proteomes" id="UP000184514"/>
    </source>
</evidence>
<keyword evidence="1" id="KW-1133">Transmembrane helix</keyword>
<dbReference type="Gene3D" id="3.40.50.1820">
    <property type="entry name" value="alpha/beta hydrolase"/>
    <property type="match status" value="1"/>
</dbReference>
<dbReference type="SUPFAM" id="SSF53474">
    <property type="entry name" value="alpha/beta-Hydrolases"/>
    <property type="match status" value="1"/>
</dbReference>
<dbReference type="Pfam" id="PF12146">
    <property type="entry name" value="Hydrolase_4"/>
    <property type="match status" value="1"/>
</dbReference>
<gene>
    <name evidence="3" type="ORF">PFRI_22630</name>
</gene>
<dbReference type="AlphaFoldDB" id="A0A1L9NW58"/>
<evidence type="ECO:0000259" key="2">
    <source>
        <dbReference type="Pfam" id="PF12146"/>
    </source>
</evidence>
<feature type="transmembrane region" description="Helical" evidence="1">
    <location>
        <begin position="7"/>
        <end position="26"/>
    </location>
</feature>
<accession>A0A1L9NW58</accession>
<protein>
    <submittedName>
        <fullName evidence="3">Thermostable monoacylglycerol lipase</fullName>
        <ecNumber evidence="3">3.1.1.23</ecNumber>
    </submittedName>
</protein>
<dbReference type="OrthoDB" id="5416147at2"/>
<dbReference type="GO" id="GO:0047372">
    <property type="term" value="F:monoacylglycerol lipase activity"/>
    <property type="evidence" value="ECO:0007669"/>
    <property type="project" value="UniProtKB-EC"/>
</dbReference>
<dbReference type="EMBL" id="MLCB01000142">
    <property type="protein sequence ID" value="OJI93499.1"/>
    <property type="molecule type" value="Genomic_DNA"/>
</dbReference>
<evidence type="ECO:0000313" key="3">
    <source>
        <dbReference type="EMBL" id="OJI93499.1"/>
    </source>
</evidence>
<keyword evidence="3" id="KW-0378">Hydrolase</keyword>
<evidence type="ECO:0000256" key="1">
    <source>
        <dbReference type="SAM" id="Phobius"/>
    </source>
</evidence>
<dbReference type="Proteomes" id="UP000184514">
    <property type="component" value="Unassembled WGS sequence"/>
</dbReference>
<sequence length="328" mass="34776">MNTLFKWIGRGVLVLVFLIAGLALFGPRENVDLTATFDPALLGEDIDAYFEAEESKFSDIVEGTQKRVIWAGDAGAKTPVSVLYIHGFSATSEEIRPVPDKVAEALGANLVFGRLAGHGRSGDAMAEPTAADWMRDTAEALAAARAVGEQVIIISTSTGGTLVAAAALRDDLMENVAGAVFVSPNFALNSPSAVILTWPAVRWWGPVVAGAERSFETQNEGHAAYWTNSYPTVALMPMAALVKAVDGLDLGEAKLPALFMISDQDKVVSPTKNREVAEEWGGDSTLEILTMGEGDDPYSHVIAGDILSPGQTEGAAQAMIEWAQSVLK</sequence>
<name>A0A1L9NW58_9RHOB</name>
<dbReference type="InterPro" id="IPR022742">
    <property type="entry name" value="Hydrolase_4"/>
</dbReference>
<feature type="domain" description="Serine aminopeptidase S33" evidence="2">
    <location>
        <begin position="82"/>
        <end position="288"/>
    </location>
</feature>
<dbReference type="RefSeq" id="WP_072630818.1">
    <property type="nucleotide sequence ID" value="NZ_JABBAN010000024.1"/>
</dbReference>
<comment type="caution">
    <text evidence="3">The sequence shown here is derived from an EMBL/GenBank/DDBJ whole genome shotgun (WGS) entry which is preliminary data.</text>
</comment>
<keyword evidence="1" id="KW-0472">Membrane</keyword>
<proteinExistence type="predicted"/>
<keyword evidence="1" id="KW-0812">Transmembrane</keyword>
<reference evidence="3 4" key="1">
    <citation type="submission" date="2016-10" db="EMBL/GenBank/DDBJ databases">
        <title>Genome sequence of Planktotalea frisia SH6-1.</title>
        <authorList>
            <person name="Poehlein A."/>
            <person name="Bakenhus I."/>
            <person name="Voget S."/>
            <person name="Brinkhoff T."/>
            <person name="Simon M."/>
        </authorList>
    </citation>
    <scope>NUCLEOTIDE SEQUENCE [LARGE SCALE GENOMIC DNA]</scope>
    <source>
        <strain evidence="3 4">SH6-1</strain>
    </source>
</reference>
<organism evidence="3 4">
    <name type="scientific">Planktotalea frisia</name>
    <dbReference type="NCBI Taxonomy" id="696762"/>
    <lineage>
        <taxon>Bacteria</taxon>
        <taxon>Pseudomonadati</taxon>
        <taxon>Pseudomonadota</taxon>
        <taxon>Alphaproteobacteria</taxon>
        <taxon>Rhodobacterales</taxon>
        <taxon>Paracoccaceae</taxon>
        <taxon>Planktotalea</taxon>
    </lineage>
</organism>
<keyword evidence="4" id="KW-1185">Reference proteome</keyword>
<dbReference type="EC" id="3.1.1.23" evidence="3"/>
<dbReference type="STRING" id="696762.PFRI_22630"/>